<sequence length="74" mass="7947">MAPEVLVRRMPSQEIAEDGNLWSFWASRALVVERNGNEDVVSTNLSLTSLVWFGGASAGESASLIAIMSTSSVF</sequence>
<dbReference type="Proteomes" id="UP000030645">
    <property type="component" value="Unassembled WGS sequence"/>
</dbReference>
<proteinExistence type="predicted"/>
<dbReference type="EMBL" id="KE345996">
    <property type="protein sequence ID" value="EXC23408.1"/>
    <property type="molecule type" value="Genomic_DNA"/>
</dbReference>
<evidence type="ECO:0000313" key="1">
    <source>
        <dbReference type="EMBL" id="EXC23408.1"/>
    </source>
</evidence>
<evidence type="ECO:0000313" key="2">
    <source>
        <dbReference type="Proteomes" id="UP000030645"/>
    </source>
</evidence>
<accession>W9S2X3</accession>
<keyword evidence="2" id="KW-1185">Reference proteome</keyword>
<organism evidence="1 2">
    <name type="scientific">Morus notabilis</name>
    <dbReference type="NCBI Taxonomy" id="981085"/>
    <lineage>
        <taxon>Eukaryota</taxon>
        <taxon>Viridiplantae</taxon>
        <taxon>Streptophyta</taxon>
        <taxon>Embryophyta</taxon>
        <taxon>Tracheophyta</taxon>
        <taxon>Spermatophyta</taxon>
        <taxon>Magnoliopsida</taxon>
        <taxon>eudicotyledons</taxon>
        <taxon>Gunneridae</taxon>
        <taxon>Pentapetalae</taxon>
        <taxon>rosids</taxon>
        <taxon>fabids</taxon>
        <taxon>Rosales</taxon>
        <taxon>Moraceae</taxon>
        <taxon>Moreae</taxon>
        <taxon>Morus</taxon>
    </lineage>
</organism>
<gene>
    <name evidence="1" type="ORF">L484_002167</name>
</gene>
<dbReference type="AlphaFoldDB" id="W9S2X3"/>
<reference evidence="2" key="1">
    <citation type="submission" date="2013-01" db="EMBL/GenBank/DDBJ databases">
        <title>Draft Genome Sequence of a Mulberry Tree, Morus notabilis C.K. Schneid.</title>
        <authorList>
            <person name="He N."/>
            <person name="Zhao S."/>
        </authorList>
    </citation>
    <scope>NUCLEOTIDE SEQUENCE</scope>
</reference>
<name>W9S2X3_9ROSA</name>
<protein>
    <submittedName>
        <fullName evidence="1">Uncharacterized protein</fullName>
    </submittedName>
</protein>